<comment type="caution">
    <text evidence="1">The sequence shown here is derived from an EMBL/GenBank/DDBJ whole genome shotgun (WGS) entry which is preliminary data.</text>
</comment>
<reference evidence="1 2" key="1">
    <citation type="journal article" date="2019" name="Int. J. Syst. Evol. Microbiol.">
        <title>The Global Catalogue of Microorganisms (GCM) 10K type strain sequencing project: providing services to taxonomists for standard genome sequencing and annotation.</title>
        <authorList>
            <consortium name="The Broad Institute Genomics Platform"/>
            <consortium name="The Broad Institute Genome Sequencing Center for Infectious Disease"/>
            <person name="Wu L."/>
            <person name="Ma J."/>
        </authorList>
    </citation>
    <scope>NUCLEOTIDE SEQUENCE [LARGE SCALE GENOMIC DNA]</scope>
    <source>
        <strain evidence="1 2">CGMCC 1.12689</strain>
    </source>
</reference>
<keyword evidence="2" id="KW-1185">Reference proteome</keyword>
<proteinExistence type="predicted"/>
<dbReference type="Proteomes" id="UP001597185">
    <property type="component" value="Unassembled WGS sequence"/>
</dbReference>
<protein>
    <recommendedName>
        <fullName evidence="3">ApeA N-terminal domain-containing protein</fullName>
    </recommendedName>
</protein>
<organism evidence="1 2">
    <name type="scientific">Halorubrum laminariae</name>
    <dbReference type="NCBI Taxonomy" id="1433523"/>
    <lineage>
        <taxon>Archaea</taxon>
        <taxon>Methanobacteriati</taxon>
        <taxon>Methanobacteriota</taxon>
        <taxon>Stenosarchaea group</taxon>
        <taxon>Halobacteria</taxon>
        <taxon>Halobacteriales</taxon>
        <taxon>Haloferacaceae</taxon>
        <taxon>Halorubrum</taxon>
    </lineage>
</organism>
<accession>A0ABD6BZ41</accession>
<dbReference type="EMBL" id="JBHUDB010000002">
    <property type="protein sequence ID" value="MFD1570351.1"/>
    <property type="molecule type" value="Genomic_DNA"/>
</dbReference>
<evidence type="ECO:0000313" key="1">
    <source>
        <dbReference type="EMBL" id="MFD1570351.1"/>
    </source>
</evidence>
<sequence length="423" mass="47375">MFSDAIGERTIDITGHDEFNTIRVTLTEDGSIVGAVTEINDVGGMELLQKLVNEESQSTFDVTGTDRETGGHVTISDGYITTNIREQHGTEDDKIGFRAGAVTTSTAPDETIILDSPVTIQFDMLNFDPPTAYVPLSNDAPLLEREDFEIHANELPDTDGRIEEIKEWRRPLRTGKLRITQQVNGPPDRQVSHATSTLEPVTWLLAFTQGVLPAPVKATITAVNGTEPDWQYEKWVGSWRTDIGSAFAGRSISRANDPYAFLDHAYDQFVRREEEYKYRRCLSWYLDALLKNRTVNAKTASIAAGIESLARRYAAYSDEVGSGTDEVIDNLADELSVPVNDLADFSTGFEESGEGSNAYFYVGTRNAVVHNDRVNVPFDDLFTGYEAALTMLRRVIFHEFTREDERDQYTGLNDLEPRDNRFD</sequence>
<evidence type="ECO:0000313" key="2">
    <source>
        <dbReference type="Proteomes" id="UP001597185"/>
    </source>
</evidence>
<name>A0ABD6BZ41_9EURY</name>
<dbReference type="RefSeq" id="WP_256397177.1">
    <property type="nucleotide sequence ID" value="NZ_JANHDL010000004.1"/>
</dbReference>
<evidence type="ECO:0008006" key="3">
    <source>
        <dbReference type="Google" id="ProtNLM"/>
    </source>
</evidence>
<dbReference type="AlphaFoldDB" id="A0ABD6BZ41"/>
<gene>
    <name evidence="1" type="ORF">ACFR9T_07070</name>
</gene>